<proteinExistence type="predicted"/>
<feature type="transmembrane region" description="Helical" evidence="1">
    <location>
        <begin position="33"/>
        <end position="58"/>
    </location>
</feature>
<keyword evidence="1" id="KW-0812">Transmembrane</keyword>
<keyword evidence="3" id="KW-1185">Reference proteome</keyword>
<name>A0ABV8X2L0_9LACT</name>
<dbReference type="RefSeq" id="WP_378152000.1">
    <property type="nucleotide sequence ID" value="NZ_JBHSEC010000002.1"/>
</dbReference>
<gene>
    <name evidence="2" type="ORF">ACFOZY_02765</name>
</gene>
<evidence type="ECO:0000256" key="1">
    <source>
        <dbReference type="SAM" id="Phobius"/>
    </source>
</evidence>
<dbReference type="Proteomes" id="UP001595817">
    <property type="component" value="Unassembled WGS sequence"/>
</dbReference>
<keyword evidence="1" id="KW-0472">Membrane</keyword>
<reference evidence="3" key="1">
    <citation type="journal article" date="2019" name="Int. J. Syst. Evol. Microbiol.">
        <title>The Global Catalogue of Microorganisms (GCM) 10K type strain sequencing project: providing services to taxonomists for standard genome sequencing and annotation.</title>
        <authorList>
            <consortium name="The Broad Institute Genomics Platform"/>
            <consortium name="The Broad Institute Genome Sequencing Center for Infectious Disease"/>
            <person name="Wu L."/>
            <person name="Ma J."/>
        </authorList>
    </citation>
    <scope>NUCLEOTIDE SEQUENCE [LARGE SCALE GENOMIC DNA]</scope>
    <source>
        <strain evidence="3">CCUG 59778</strain>
    </source>
</reference>
<evidence type="ECO:0000313" key="2">
    <source>
        <dbReference type="EMBL" id="MFC4409354.1"/>
    </source>
</evidence>
<accession>A0ABV8X2L0</accession>
<dbReference type="EMBL" id="JBHSEC010000002">
    <property type="protein sequence ID" value="MFC4409354.1"/>
    <property type="molecule type" value="Genomic_DNA"/>
</dbReference>
<protein>
    <submittedName>
        <fullName evidence="2">Uncharacterized protein</fullName>
    </submittedName>
</protein>
<organism evidence="2 3">
    <name type="scientific">Chungangia koreensis</name>
    <dbReference type="NCBI Taxonomy" id="752657"/>
    <lineage>
        <taxon>Bacteria</taxon>
        <taxon>Bacillati</taxon>
        <taxon>Bacillota</taxon>
        <taxon>Bacilli</taxon>
        <taxon>Lactobacillales</taxon>
        <taxon>Chungangia</taxon>
    </lineage>
</organism>
<comment type="caution">
    <text evidence="2">The sequence shown here is derived from an EMBL/GenBank/DDBJ whole genome shotgun (WGS) entry which is preliminary data.</text>
</comment>
<sequence>MTLDYFPINWQYVGEVGDMVGLKIWKSKALKTILLSLFTLLFLVVAVLGITFWLLLYLDSKTSDQIEYDDISMQKEEGIQIPSSF</sequence>
<evidence type="ECO:0000313" key="3">
    <source>
        <dbReference type="Proteomes" id="UP001595817"/>
    </source>
</evidence>
<keyword evidence="1" id="KW-1133">Transmembrane helix</keyword>